<name>A0ABV8ABB6_9DEIO</name>
<dbReference type="InterPro" id="IPR008912">
    <property type="entry name" value="Uncharacterised_CoxE"/>
</dbReference>
<gene>
    <name evidence="2" type="ORF">ACFOPQ_14100</name>
</gene>
<dbReference type="Gene3D" id="3.40.50.410">
    <property type="entry name" value="von Willebrand factor, type A domain"/>
    <property type="match status" value="1"/>
</dbReference>
<dbReference type="SUPFAM" id="SSF53300">
    <property type="entry name" value="vWA-like"/>
    <property type="match status" value="1"/>
</dbReference>
<evidence type="ECO:0000313" key="3">
    <source>
        <dbReference type="Proteomes" id="UP001595748"/>
    </source>
</evidence>
<dbReference type="Proteomes" id="UP001595748">
    <property type="component" value="Unassembled WGS sequence"/>
</dbReference>
<feature type="compositionally biased region" description="Polar residues" evidence="1">
    <location>
        <begin position="116"/>
        <end position="125"/>
    </location>
</feature>
<keyword evidence="3" id="KW-1185">Reference proteome</keyword>
<dbReference type="PANTHER" id="PTHR39338:SF6">
    <property type="entry name" value="BLL5662 PROTEIN"/>
    <property type="match status" value="1"/>
</dbReference>
<dbReference type="InterPro" id="IPR036465">
    <property type="entry name" value="vWFA_dom_sf"/>
</dbReference>
<sequence length="405" mass="43815">MTRPALSGDLAAHLPDFAARLRVGHGFLLGPGEVTDALRALSAVNVLNVHEVRDAWRAIFSTSPEQGRLFDAEFEAFFRWRLLDSPLMPPLLPPAPGGPPQEATAPAGTPQEGKKTTSTRTQDGQQMEAEALPGTTEGQAHDDPDAPDTDLTLFTRLSPHAGLGGQATGTQADLPALLRSARQLVQAVPLGHSRRLVPRPSGRKLDARRTVRRAARTAGDPVTLHWLGKPRRAPRFLIVLDGSRSMGQDARRLLHFAYTLQLVARRVEVYAFSTDLTRLTPRLRALKPGQELTLPDVGAAWGGGTRIGENLLKLARQERARVDRDTAVFILSDGLDTGDPKLVGRALRDLSRRAGLTVWLSPLAGLPNYQPIQRAVVAALPSLDALLPAASTADLLALPRRLKNS</sequence>
<dbReference type="EMBL" id="JBHRZF010000167">
    <property type="protein sequence ID" value="MFC3861896.1"/>
    <property type="molecule type" value="Genomic_DNA"/>
</dbReference>
<feature type="compositionally biased region" description="Pro residues" evidence="1">
    <location>
        <begin position="90"/>
        <end position="99"/>
    </location>
</feature>
<feature type="region of interest" description="Disordered" evidence="1">
    <location>
        <begin position="90"/>
        <end position="125"/>
    </location>
</feature>
<evidence type="ECO:0000313" key="2">
    <source>
        <dbReference type="EMBL" id="MFC3861896.1"/>
    </source>
</evidence>
<dbReference type="PANTHER" id="PTHR39338">
    <property type="entry name" value="BLL5662 PROTEIN-RELATED"/>
    <property type="match status" value="1"/>
</dbReference>
<dbReference type="Pfam" id="PF05762">
    <property type="entry name" value="VWA_CoxE"/>
    <property type="match status" value="1"/>
</dbReference>
<dbReference type="CDD" id="cd00198">
    <property type="entry name" value="vWFA"/>
    <property type="match status" value="1"/>
</dbReference>
<proteinExistence type="predicted"/>
<reference evidence="3" key="1">
    <citation type="journal article" date="2019" name="Int. J. Syst. Evol. Microbiol.">
        <title>The Global Catalogue of Microorganisms (GCM) 10K type strain sequencing project: providing services to taxonomists for standard genome sequencing and annotation.</title>
        <authorList>
            <consortium name="The Broad Institute Genomics Platform"/>
            <consortium name="The Broad Institute Genome Sequencing Center for Infectious Disease"/>
            <person name="Wu L."/>
            <person name="Ma J."/>
        </authorList>
    </citation>
    <scope>NUCLEOTIDE SEQUENCE [LARGE SCALE GENOMIC DNA]</scope>
    <source>
        <strain evidence="3">CCTCC AB 2013263</strain>
    </source>
</reference>
<organism evidence="2 3">
    <name type="scientific">Deinococcus antarcticus</name>
    <dbReference type="NCBI Taxonomy" id="1298767"/>
    <lineage>
        <taxon>Bacteria</taxon>
        <taxon>Thermotogati</taxon>
        <taxon>Deinococcota</taxon>
        <taxon>Deinococci</taxon>
        <taxon>Deinococcales</taxon>
        <taxon>Deinococcaceae</taxon>
        <taxon>Deinococcus</taxon>
    </lineage>
</organism>
<protein>
    <submittedName>
        <fullName evidence="2">VWA domain-containing protein</fullName>
    </submittedName>
</protein>
<comment type="caution">
    <text evidence="2">The sequence shown here is derived from an EMBL/GenBank/DDBJ whole genome shotgun (WGS) entry which is preliminary data.</text>
</comment>
<dbReference type="RefSeq" id="WP_380079242.1">
    <property type="nucleotide sequence ID" value="NZ_JBHRZF010000167.1"/>
</dbReference>
<feature type="compositionally biased region" description="Low complexity" evidence="1">
    <location>
        <begin position="100"/>
        <end position="111"/>
    </location>
</feature>
<evidence type="ECO:0000256" key="1">
    <source>
        <dbReference type="SAM" id="MobiDB-lite"/>
    </source>
</evidence>
<accession>A0ABV8ABB6</accession>